<keyword evidence="1" id="KW-0805">Transcription regulation</keyword>
<evidence type="ECO:0000313" key="6">
    <source>
        <dbReference type="EMBL" id="NVK77345.1"/>
    </source>
</evidence>
<dbReference type="InterPro" id="IPR036388">
    <property type="entry name" value="WH-like_DNA-bd_sf"/>
</dbReference>
<name>A0A7Y7B1K1_STRMO</name>
<dbReference type="SMART" id="SM00895">
    <property type="entry name" value="FCD"/>
    <property type="match status" value="1"/>
</dbReference>
<dbReference type="GO" id="GO:0003700">
    <property type="term" value="F:DNA-binding transcription factor activity"/>
    <property type="evidence" value="ECO:0007669"/>
    <property type="project" value="InterPro"/>
</dbReference>
<dbReference type="InterPro" id="IPR008920">
    <property type="entry name" value="TF_FadR/GntR_C"/>
</dbReference>
<keyword evidence="2" id="KW-0238">DNA-binding</keyword>
<dbReference type="InterPro" id="IPR011711">
    <property type="entry name" value="GntR_C"/>
</dbReference>
<protein>
    <submittedName>
        <fullName evidence="6">FadR family transcriptional regulator</fullName>
    </submittedName>
</protein>
<dbReference type="InterPro" id="IPR036390">
    <property type="entry name" value="WH_DNA-bd_sf"/>
</dbReference>
<keyword evidence="7" id="KW-1185">Reference proteome</keyword>
<dbReference type="Pfam" id="PF07729">
    <property type="entry name" value="FCD"/>
    <property type="match status" value="1"/>
</dbReference>
<dbReference type="Pfam" id="PF00392">
    <property type="entry name" value="GntR"/>
    <property type="match status" value="1"/>
</dbReference>
<accession>A0A7Y7B1K1</accession>
<dbReference type="RefSeq" id="WP_171079121.1">
    <property type="nucleotide sequence ID" value="NZ_BNBU01000002.1"/>
</dbReference>
<dbReference type="EMBL" id="JABBXF010000010">
    <property type="protein sequence ID" value="NVK77345.1"/>
    <property type="molecule type" value="Genomic_DNA"/>
</dbReference>
<dbReference type="PANTHER" id="PTHR43537:SF47">
    <property type="entry name" value="REGULATORY PROTEIN GNTR HTH"/>
    <property type="match status" value="1"/>
</dbReference>
<dbReference type="PROSITE" id="PS50949">
    <property type="entry name" value="HTH_GNTR"/>
    <property type="match status" value="1"/>
</dbReference>
<dbReference type="SUPFAM" id="SSF46785">
    <property type="entry name" value="Winged helix' DNA-binding domain"/>
    <property type="match status" value="1"/>
</dbReference>
<keyword evidence="3" id="KW-0804">Transcription</keyword>
<dbReference type="GO" id="GO:0003677">
    <property type="term" value="F:DNA binding"/>
    <property type="evidence" value="ECO:0007669"/>
    <property type="project" value="UniProtKB-KW"/>
</dbReference>
<dbReference type="AlphaFoldDB" id="A0A7Y7B1K1"/>
<reference evidence="6 7" key="1">
    <citation type="submission" date="2020-04" db="EMBL/GenBank/DDBJ databases">
        <title>Draft Genome Sequence of Streptomyces morookaense DSM 40503, an 8-azaguanine-producing strain.</title>
        <authorList>
            <person name="Qi J."/>
            <person name="Gao J.-M."/>
        </authorList>
    </citation>
    <scope>NUCLEOTIDE SEQUENCE [LARGE SCALE GENOMIC DNA]</scope>
    <source>
        <strain evidence="6 7">DSM 40503</strain>
    </source>
</reference>
<dbReference type="CDD" id="cd07377">
    <property type="entry name" value="WHTH_GntR"/>
    <property type="match status" value="1"/>
</dbReference>
<dbReference type="SMART" id="SM00345">
    <property type="entry name" value="HTH_GNTR"/>
    <property type="match status" value="1"/>
</dbReference>
<evidence type="ECO:0000256" key="4">
    <source>
        <dbReference type="SAM" id="MobiDB-lite"/>
    </source>
</evidence>
<dbReference type="Gene3D" id="1.20.120.530">
    <property type="entry name" value="GntR ligand-binding domain-like"/>
    <property type="match status" value="1"/>
</dbReference>
<organism evidence="6 7">
    <name type="scientific">Streptomyces morookaense</name>
    <name type="common">Streptoverticillium morookaense</name>
    <dbReference type="NCBI Taxonomy" id="1970"/>
    <lineage>
        <taxon>Bacteria</taxon>
        <taxon>Bacillati</taxon>
        <taxon>Actinomycetota</taxon>
        <taxon>Actinomycetes</taxon>
        <taxon>Kitasatosporales</taxon>
        <taxon>Streptomycetaceae</taxon>
        <taxon>Streptomyces</taxon>
    </lineage>
</organism>
<feature type="compositionally biased region" description="Low complexity" evidence="4">
    <location>
        <begin position="226"/>
        <end position="240"/>
    </location>
</feature>
<dbReference type="SUPFAM" id="SSF48008">
    <property type="entry name" value="GntR ligand-binding domain-like"/>
    <property type="match status" value="1"/>
</dbReference>
<gene>
    <name evidence="6" type="ORF">HG542_06685</name>
</gene>
<evidence type="ECO:0000259" key="5">
    <source>
        <dbReference type="PROSITE" id="PS50949"/>
    </source>
</evidence>
<proteinExistence type="predicted"/>
<dbReference type="Gene3D" id="1.10.10.10">
    <property type="entry name" value="Winged helix-like DNA-binding domain superfamily/Winged helix DNA-binding domain"/>
    <property type="match status" value="1"/>
</dbReference>
<evidence type="ECO:0000256" key="1">
    <source>
        <dbReference type="ARBA" id="ARBA00023015"/>
    </source>
</evidence>
<sequence length="240" mass="25605">MSLEPVRRPALSAEVIEAIRARIASGEWPVGSRIPPEPELMRQLEVARGTVREAVRALAHAGLLEVRRGDGTYVRATSELSGAVSRLYGDSGLGQLLEVREALDAQAARLAAVRADETTLDELAVALQRRGDAWRAGDFDAWVAADWAFHAGVAEAAGNPLLSELYCNLAEPLHAAMADTWATPGFEGADPVGHESLLAALRERDPDGAAEQAGANVADTRAWDTRAQAPRAQQPHAARP</sequence>
<dbReference type="Proteomes" id="UP000587462">
    <property type="component" value="Unassembled WGS sequence"/>
</dbReference>
<evidence type="ECO:0000256" key="3">
    <source>
        <dbReference type="ARBA" id="ARBA00023163"/>
    </source>
</evidence>
<feature type="domain" description="HTH gntR-type" evidence="5">
    <location>
        <begin position="9"/>
        <end position="77"/>
    </location>
</feature>
<dbReference type="PRINTS" id="PR00035">
    <property type="entry name" value="HTHGNTR"/>
</dbReference>
<feature type="region of interest" description="Disordered" evidence="4">
    <location>
        <begin position="202"/>
        <end position="240"/>
    </location>
</feature>
<comment type="caution">
    <text evidence="6">The sequence shown here is derived from an EMBL/GenBank/DDBJ whole genome shotgun (WGS) entry which is preliminary data.</text>
</comment>
<dbReference type="PANTHER" id="PTHR43537">
    <property type="entry name" value="TRANSCRIPTIONAL REGULATOR, GNTR FAMILY"/>
    <property type="match status" value="1"/>
</dbReference>
<evidence type="ECO:0000256" key="2">
    <source>
        <dbReference type="ARBA" id="ARBA00023125"/>
    </source>
</evidence>
<evidence type="ECO:0000313" key="7">
    <source>
        <dbReference type="Proteomes" id="UP000587462"/>
    </source>
</evidence>
<dbReference type="InterPro" id="IPR000524">
    <property type="entry name" value="Tscrpt_reg_HTH_GntR"/>
</dbReference>